<evidence type="ECO:0000313" key="2">
    <source>
        <dbReference type="Proteomes" id="UP000330807"/>
    </source>
</evidence>
<dbReference type="AlphaFoldDB" id="A0A5K1JDS8"/>
<protein>
    <submittedName>
        <fullName evidence="1">Uncharacterized protein</fullName>
    </submittedName>
</protein>
<organism evidence="1 2">
    <name type="scientific">Collinsella aerofaciens</name>
    <dbReference type="NCBI Taxonomy" id="74426"/>
    <lineage>
        <taxon>Bacteria</taxon>
        <taxon>Bacillati</taxon>
        <taxon>Actinomycetota</taxon>
        <taxon>Coriobacteriia</taxon>
        <taxon>Coriobacteriales</taxon>
        <taxon>Coriobacteriaceae</taxon>
        <taxon>Collinsella</taxon>
    </lineage>
</organism>
<evidence type="ECO:0000313" key="1">
    <source>
        <dbReference type="EMBL" id="VWM01998.1"/>
    </source>
</evidence>
<dbReference type="Proteomes" id="UP000330807">
    <property type="component" value="Unassembled WGS sequence"/>
</dbReference>
<gene>
    <name evidence="1" type="ORF">LMKDKBCB_02242</name>
</gene>
<accession>A0A5K1JDS8</accession>
<name>A0A5K1JDS8_9ACTN</name>
<dbReference type="EMBL" id="CABWIH010000054">
    <property type="protein sequence ID" value="VWM01998.1"/>
    <property type="molecule type" value="Genomic_DNA"/>
</dbReference>
<reference evidence="1 2" key="1">
    <citation type="submission" date="2019-10" db="EMBL/GenBank/DDBJ databases">
        <authorList>
            <person name="Wolf R A."/>
        </authorList>
    </citation>
    <scope>NUCLEOTIDE SEQUENCE [LARGE SCALE GENOMIC DNA]</scope>
    <source>
        <strain evidence="1">Collinsella_aerofaciens_AK_138A</strain>
    </source>
</reference>
<dbReference type="RefSeq" id="WP_156064149.1">
    <property type="nucleotide sequence ID" value="NZ_CABWIH010000054.1"/>
</dbReference>
<proteinExistence type="predicted"/>
<sequence>MASTRITKVFKDKSGKVNLIHCGEWPNITVYKRVDVDGERYFMLAAYGNHKLYRPNKKTHCMEYVKSI</sequence>